<evidence type="ECO:0000313" key="1">
    <source>
        <dbReference type="EMBL" id="MBD6615893.1"/>
    </source>
</evidence>
<dbReference type="AlphaFoldDB" id="A0AA40SV95"/>
<reference evidence="1" key="1">
    <citation type="submission" date="2019-07" db="EMBL/GenBank/DDBJ databases">
        <title>Toxilogical consequences of a new and cryptic species of cyanobacteria (Komarekiella delphini-convector) recovered from the epidermis of a bottlenose dolphin and 1500 ft. in the air.</title>
        <authorList>
            <person name="Brown A.O."/>
            <person name="Dvorak P."/>
            <person name="Villanueva C.D."/>
            <person name="Foss A.J."/>
            <person name="Garvey A.D."/>
            <person name="Gibson Q.A."/>
            <person name="Johansen J.R."/>
            <person name="Casamatta D.A."/>
        </authorList>
    </citation>
    <scope>NUCLEOTIDE SEQUENCE</scope>
    <source>
        <strain evidence="1">SJRDD-AB1</strain>
    </source>
</reference>
<sequence length="215" mass="24335">MNNKINSFNTSNSLPSQVDLEFLEALLESEDITYPWNPADEESEAYFHELEQQFVIPDWLEDELTTRSESFYNHLDTIWSGVPESSGYEHTTKQALDLNLQETLQNTFAPCVPQVWLNAIAKKAAEIFAPHQSIGGQLVECVQSVLPTWGADDLLVLARPLAYSMRSKEPQNVASVISNLENREWKTLSEIEQAKVSLAIAYYALNQLNSFQPKP</sequence>
<name>A0AA40SV95_9NOST</name>
<proteinExistence type="predicted"/>
<dbReference type="RefSeq" id="WP_191757143.1">
    <property type="nucleotide sequence ID" value="NZ_VJXY01000007.1"/>
</dbReference>
<keyword evidence="2" id="KW-1185">Reference proteome</keyword>
<dbReference type="EMBL" id="VJXY01000007">
    <property type="protein sequence ID" value="MBD6615893.1"/>
    <property type="molecule type" value="Genomic_DNA"/>
</dbReference>
<gene>
    <name evidence="1" type="ORF">FNW02_08635</name>
</gene>
<protein>
    <submittedName>
        <fullName evidence="1">Uncharacterized protein</fullName>
    </submittedName>
</protein>
<comment type="caution">
    <text evidence="1">The sequence shown here is derived from an EMBL/GenBank/DDBJ whole genome shotgun (WGS) entry which is preliminary data.</text>
</comment>
<organism evidence="1 2">
    <name type="scientific">Komarekiella delphini-convector SJRDD-AB1</name>
    <dbReference type="NCBI Taxonomy" id="2593771"/>
    <lineage>
        <taxon>Bacteria</taxon>
        <taxon>Bacillati</taxon>
        <taxon>Cyanobacteriota</taxon>
        <taxon>Cyanophyceae</taxon>
        <taxon>Nostocales</taxon>
        <taxon>Nostocaceae</taxon>
        <taxon>Komarekiella</taxon>
        <taxon>Komarekiella delphini-convector</taxon>
    </lineage>
</organism>
<accession>A0AA40SV95</accession>
<dbReference type="Proteomes" id="UP001165986">
    <property type="component" value="Unassembled WGS sequence"/>
</dbReference>
<evidence type="ECO:0000313" key="2">
    <source>
        <dbReference type="Proteomes" id="UP001165986"/>
    </source>
</evidence>